<feature type="domain" description="Gp5/Type VI secretion system Vgr C-terminal trimerisation" evidence="5">
    <location>
        <begin position="472"/>
        <end position="585"/>
    </location>
</feature>
<sequence length="743" mass="82598">MPLSQRDRTLAVNTPLGEDALLLRSMTANERISALFEYALELSSEDIDIAPSDLLGKPATVSLRLMDGSKRWFNGWINRFSLVGFDGADARYKATLVPWLWFLSRTADCRIFQEQTVPDIVKSIFREHGFTDFEERLSGSYRQWVYCVQYRETDLSFVSRLLEHEGIYYFFEHQDGKHNLILADSYSAHSTIAGYEEVPYFPPDADSLRERDHINVWSIEQQVRPGAFANTSFDFTAPRKNLLATRSSPKPHELADYEVFDYPGNYVEAGDSETYARVRLEEAQAGHELARAQGTARGLAAGALFSLTGHRRDDQNREYLVLSADYRLRSDEFGSFESNPSEPVFASSLTVMDAQVPYRPARETPKPIVQGPQTAIVVGTAGEEIWTDQYGRVKVQFHWDRYGKNDENSSCWVRVSHPWAGKNWGAVAIPRIGQEVIVDFLEGDPDQPLITGRVYNGDQMPPWDLPANMTQSGVLSRSTKGGGVANANAIRMEDKKGEEQLWIHAEKNQDIEVENDETHWVGHDRTKTIDHDETSHIKHDRTETVDNNETITIHGHRTETVDKNETITIHQNRTETVDKNESITIGGGRTENVAKDESITIGANRTENVAKDERITIGANRTESVGKDESISIGSSRSENVAKDESITIGGGRTESVAKSESVSVGEGRSVSIGKDDSLSVGKNLTINAGDSITITTGSASISMKKDGTIVIKGKDISIQGSGKINVKASSDITMKGSKILQN</sequence>
<evidence type="ECO:0000256" key="3">
    <source>
        <dbReference type="ARBA" id="ARBA00022525"/>
    </source>
</evidence>
<organism evidence="6 7">
    <name type="scientific">Thiocapsa rosea</name>
    <dbReference type="NCBI Taxonomy" id="69360"/>
    <lineage>
        <taxon>Bacteria</taxon>
        <taxon>Pseudomonadati</taxon>
        <taxon>Pseudomonadota</taxon>
        <taxon>Gammaproteobacteria</taxon>
        <taxon>Chromatiales</taxon>
        <taxon>Chromatiaceae</taxon>
        <taxon>Thiocapsa</taxon>
    </lineage>
</organism>
<dbReference type="FunFam" id="2.40.50.230:FF:000001">
    <property type="entry name" value="Type VI secretion protein VgrG"/>
    <property type="match status" value="1"/>
</dbReference>
<dbReference type="SUPFAM" id="SSF69349">
    <property type="entry name" value="Phage fibre proteins"/>
    <property type="match status" value="2"/>
</dbReference>
<dbReference type="NCBIfam" id="TIGR03361">
    <property type="entry name" value="VI_Rhs_Vgr"/>
    <property type="match status" value="1"/>
</dbReference>
<dbReference type="InterPro" id="IPR037026">
    <property type="entry name" value="Vgr_OB-fold_dom_sf"/>
</dbReference>
<reference evidence="6 7" key="1">
    <citation type="submission" date="2018-10" db="EMBL/GenBank/DDBJ databases">
        <title>Genomic Encyclopedia of Archaeal and Bacterial Type Strains, Phase II (KMG-II): from individual species to whole genera.</title>
        <authorList>
            <person name="Goeker M."/>
        </authorList>
    </citation>
    <scope>NUCLEOTIDE SEQUENCE [LARGE SCALE GENOMIC DNA]</scope>
    <source>
        <strain evidence="6 7">DSM 235</strain>
    </source>
</reference>
<keyword evidence="7" id="KW-1185">Reference proteome</keyword>
<comment type="similarity">
    <text evidence="2">Belongs to the VgrG protein family.</text>
</comment>
<comment type="subcellular location">
    <subcellularLocation>
        <location evidence="1">Secreted</location>
    </subcellularLocation>
</comment>
<feature type="domain" description="Gp5/Type VI secretion system Vgr protein OB-fold" evidence="4">
    <location>
        <begin position="387"/>
        <end position="455"/>
    </location>
</feature>
<evidence type="ECO:0000313" key="7">
    <source>
        <dbReference type="Proteomes" id="UP000274556"/>
    </source>
</evidence>
<dbReference type="InterPro" id="IPR050708">
    <property type="entry name" value="T6SS_VgrG/RHS"/>
</dbReference>
<dbReference type="Gene3D" id="4.10.220.110">
    <property type="match status" value="1"/>
</dbReference>
<protein>
    <submittedName>
        <fullName evidence="6">Type VI secretion system secreted protein VgrG</fullName>
    </submittedName>
</protein>
<keyword evidence="3" id="KW-0964">Secreted</keyword>
<dbReference type="Gene3D" id="3.55.50.10">
    <property type="entry name" value="Baseplate protein-like domains"/>
    <property type="match status" value="1"/>
</dbReference>
<dbReference type="RefSeq" id="WP_120798439.1">
    <property type="nucleotide sequence ID" value="NZ_RBXL01000001.1"/>
</dbReference>
<dbReference type="Gene3D" id="2.30.110.50">
    <property type="match status" value="1"/>
</dbReference>
<evidence type="ECO:0000256" key="2">
    <source>
        <dbReference type="ARBA" id="ARBA00005558"/>
    </source>
</evidence>
<evidence type="ECO:0000259" key="4">
    <source>
        <dbReference type="Pfam" id="PF04717"/>
    </source>
</evidence>
<dbReference type="Pfam" id="PF22178">
    <property type="entry name" value="Gp5_trimer_C"/>
    <property type="match status" value="2"/>
</dbReference>
<dbReference type="AlphaFoldDB" id="A0A495VCD5"/>
<accession>A0A495VCD5</accession>
<dbReference type="OrthoDB" id="9762420at2"/>
<evidence type="ECO:0000313" key="6">
    <source>
        <dbReference type="EMBL" id="RKT46293.1"/>
    </source>
</evidence>
<dbReference type="Pfam" id="PF04717">
    <property type="entry name" value="Phage_base_V"/>
    <property type="match status" value="1"/>
</dbReference>
<proteinExistence type="inferred from homology"/>
<dbReference type="EMBL" id="RBXL01000001">
    <property type="protein sequence ID" value="RKT46293.1"/>
    <property type="molecule type" value="Genomic_DNA"/>
</dbReference>
<dbReference type="InterPro" id="IPR006531">
    <property type="entry name" value="Gp5/Vgr_OB"/>
</dbReference>
<dbReference type="SUPFAM" id="SSF69255">
    <property type="entry name" value="gp5 N-terminal domain-like"/>
    <property type="match status" value="1"/>
</dbReference>
<dbReference type="SUPFAM" id="SSF69279">
    <property type="entry name" value="Phage tail proteins"/>
    <property type="match status" value="2"/>
</dbReference>
<feature type="domain" description="Gp5/Type VI secretion system Vgr C-terminal trimerisation" evidence="5">
    <location>
        <begin position="625"/>
        <end position="694"/>
    </location>
</feature>
<dbReference type="Gene3D" id="2.40.50.230">
    <property type="entry name" value="Gp5 N-terminal domain"/>
    <property type="match status" value="1"/>
</dbReference>
<dbReference type="InterPro" id="IPR017847">
    <property type="entry name" value="T6SS_RhsGE_Vgr_subset"/>
</dbReference>
<dbReference type="PANTHER" id="PTHR32305:SF15">
    <property type="entry name" value="PROTEIN RHSA-RELATED"/>
    <property type="match status" value="1"/>
</dbReference>
<gene>
    <name evidence="6" type="ORF">BDD21_3799</name>
</gene>
<name>A0A495VCD5_9GAMM</name>
<dbReference type="NCBIfam" id="TIGR01646">
    <property type="entry name" value="vgr_GE"/>
    <property type="match status" value="1"/>
</dbReference>
<comment type="caution">
    <text evidence="6">The sequence shown here is derived from an EMBL/GenBank/DDBJ whole genome shotgun (WGS) entry which is preliminary data.</text>
</comment>
<dbReference type="GO" id="GO:0005576">
    <property type="term" value="C:extracellular region"/>
    <property type="evidence" value="ECO:0007669"/>
    <property type="project" value="UniProtKB-SubCell"/>
</dbReference>
<dbReference type="PANTHER" id="PTHR32305">
    <property type="match status" value="1"/>
</dbReference>
<dbReference type="Proteomes" id="UP000274556">
    <property type="component" value="Unassembled WGS sequence"/>
</dbReference>
<evidence type="ECO:0000256" key="1">
    <source>
        <dbReference type="ARBA" id="ARBA00004613"/>
    </source>
</evidence>
<dbReference type="InterPro" id="IPR006533">
    <property type="entry name" value="T6SS_Vgr_RhsGE"/>
</dbReference>
<dbReference type="FunFam" id="3.55.50.10:FF:000001">
    <property type="entry name" value="Actin cross-linking toxin VgrG1"/>
    <property type="match status" value="1"/>
</dbReference>
<dbReference type="InterPro" id="IPR054030">
    <property type="entry name" value="Gp5_Vgr_C"/>
</dbReference>
<dbReference type="Pfam" id="PF05954">
    <property type="entry name" value="Phage_GPD"/>
    <property type="match status" value="1"/>
</dbReference>
<evidence type="ECO:0000259" key="5">
    <source>
        <dbReference type="Pfam" id="PF22178"/>
    </source>
</evidence>